<dbReference type="EMBL" id="JACIUY010000050">
    <property type="protein sequence ID" value="MBB1086148.1"/>
    <property type="molecule type" value="Genomic_DNA"/>
</dbReference>
<dbReference type="InterPro" id="IPR002864">
    <property type="entry name" value="Acyl-ACP_thioesterase_NHD"/>
</dbReference>
<evidence type="ECO:0000256" key="4">
    <source>
        <dbReference type="ARBA" id="ARBA00022832"/>
    </source>
</evidence>
<evidence type="ECO:0000256" key="5">
    <source>
        <dbReference type="ARBA" id="ARBA00022946"/>
    </source>
</evidence>
<feature type="domain" description="Acyl-ACP thioesterase N-terminal hotdog" evidence="8">
    <location>
        <begin position="9"/>
        <end position="137"/>
    </location>
</feature>
<dbReference type="Pfam" id="PF01643">
    <property type="entry name" value="Acyl-ACP_TE"/>
    <property type="match status" value="1"/>
</dbReference>
<dbReference type="Proteomes" id="UP000518255">
    <property type="component" value="Unassembled WGS sequence"/>
</dbReference>
<keyword evidence="7" id="KW-0275">Fatty acid biosynthesis</keyword>
<dbReference type="PANTHER" id="PTHR31727">
    <property type="entry name" value="OLEOYL-ACYL CARRIER PROTEIN THIOESTERASE 1, CHLOROPLASTIC"/>
    <property type="match status" value="1"/>
</dbReference>
<name>A0A7W3YCC1_9LACO</name>
<dbReference type="SUPFAM" id="SSF54637">
    <property type="entry name" value="Thioesterase/thiol ester dehydrase-isomerase"/>
    <property type="match status" value="2"/>
</dbReference>
<evidence type="ECO:0000256" key="7">
    <source>
        <dbReference type="ARBA" id="ARBA00023160"/>
    </source>
</evidence>
<evidence type="ECO:0000256" key="2">
    <source>
        <dbReference type="ARBA" id="ARBA00022516"/>
    </source>
</evidence>
<dbReference type="RefSeq" id="WP_182581031.1">
    <property type="nucleotide sequence ID" value="NZ_JACIUY010000050.1"/>
</dbReference>
<dbReference type="GO" id="GO:0016297">
    <property type="term" value="F:fatty acyl-[ACP] hydrolase activity"/>
    <property type="evidence" value="ECO:0007669"/>
    <property type="project" value="InterPro"/>
</dbReference>
<protein>
    <submittedName>
        <fullName evidence="11">Acyl-ACP thioesterase</fullName>
    </submittedName>
</protein>
<evidence type="ECO:0000313" key="13">
    <source>
        <dbReference type="Proteomes" id="UP000544052"/>
    </source>
</evidence>
<feature type="domain" description="Acyl-ACP thioesterase-like C-terminal" evidence="9">
    <location>
        <begin position="161"/>
        <end position="251"/>
    </location>
</feature>
<dbReference type="Pfam" id="PF20791">
    <property type="entry name" value="Acyl-ACP_TE_C"/>
    <property type="match status" value="1"/>
</dbReference>
<dbReference type="AlphaFoldDB" id="A0A7W3YCC1"/>
<sequence length="254" mass="29416">MKLQQTAREYEMPHQLTYYECDEQGHPVLSMVMSMLSVVADEQSNELGLNQKTVQATGGTWVIASFEGKVNFQSLKIGDTVILGTRAVSYNRFFATREYWLRDQEGQREYARIKSSLVFMNLTSRKIESIPPKLIIPYQAPQVKRVPRGKRPKQIPEGAELSSRQYHVRYFDLDGNHHVNNARYFDWLLDPLEEKFLTSHRLKSFAIQYHQEVRADHDIDSAFFMPTPLTSLHQIKNNGLLCTSAEFAWEKIGD</sequence>
<evidence type="ECO:0000256" key="6">
    <source>
        <dbReference type="ARBA" id="ARBA00023098"/>
    </source>
</evidence>
<keyword evidence="2" id="KW-0444">Lipid biosynthesis</keyword>
<keyword evidence="13" id="KW-1185">Reference proteome</keyword>
<evidence type="ECO:0000313" key="11">
    <source>
        <dbReference type="EMBL" id="MBB1086148.1"/>
    </source>
</evidence>
<keyword evidence="5" id="KW-0809">Transit peptide</keyword>
<dbReference type="Gene3D" id="3.10.129.10">
    <property type="entry name" value="Hotdog Thioesterase"/>
    <property type="match status" value="1"/>
</dbReference>
<comment type="similarity">
    <text evidence="1">Belongs to the acyl-ACP thioesterase family.</text>
</comment>
<evidence type="ECO:0000259" key="8">
    <source>
        <dbReference type="Pfam" id="PF01643"/>
    </source>
</evidence>
<dbReference type="EMBL" id="JACIUZ010000028">
    <property type="protein sequence ID" value="MBB1062941.1"/>
    <property type="molecule type" value="Genomic_DNA"/>
</dbReference>
<evidence type="ECO:0000256" key="3">
    <source>
        <dbReference type="ARBA" id="ARBA00022801"/>
    </source>
</evidence>
<reference evidence="12 13" key="1">
    <citation type="submission" date="2020-07" db="EMBL/GenBank/DDBJ databases">
        <title>Description of Limosilactobacillus balticus sp. nov., Limosilactobacillus agrestis sp. nov., Limosilactobacillus albertensis sp. nov., Limosilactobacillus rudii sp. nov., Limosilactobacillus fastidiosus sp. nov., five novel Limosilactobacillus species isolated from the vertebrate gastrointestinal tract, and proposal of 6 subspecies of Limosilactobacillus reuteri adapted to the gastrointestinal tract of specific vertebrate hosts.</title>
        <authorList>
            <person name="Li F."/>
            <person name="Cheng C."/>
            <person name="Zheng J."/>
            <person name="Quevedo R.M."/>
            <person name="Li J."/>
            <person name="Roos S."/>
            <person name="Gaenzle M.G."/>
            <person name="Walter J."/>
        </authorList>
    </citation>
    <scope>NUCLEOTIDE SEQUENCE [LARGE SCALE GENOMIC DNA]</scope>
    <source>
        <strain evidence="11 12">WF-MA3-C</strain>
        <strain evidence="10 13">WF-MO7-1</strain>
    </source>
</reference>
<evidence type="ECO:0000256" key="1">
    <source>
        <dbReference type="ARBA" id="ARBA00006500"/>
    </source>
</evidence>
<evidence type="ECO:0000313" key="10">
    <source>
        <dbReference type="EMBL" id="MBB1062941.1"/>
    </source>
</evidence>
<keyword evidence="6" id="KW-0443">Lipid metabolism</keyword>
<gene>
    <name evidence="11" type="ORF">H5R63_04995</name>
    <name evidence="10" type="ORF">H5R64_03905</name>
</gene>
<comment type="caution">
    <text evidence="11">The sequence shown here is derived from an EMBL/GenBank/DDBJ whole genome shotgun (WGS) entry which is preliminary data.</text>
</comment>
<proteinExistence type="inferred from homology"/>
<keyword evidence="4" id="KW-0276">Fatty acid metabolism</keyword>
<dbReference type="CDD" id="cd00586">
    <property type="entry name" value="4HBT"/>
    <property type="match status" value="1"/>
</dbReference>
<dbReference type="InterPro" id="IPR045023">
    <property type="entry name" value="FATA/B"/>
</dbReference>
<keyword evidence="3" id="KW-0378">Hydrolase</keyword>
<dbReference type="InterPro" id="IPR049427">
    <property type="entry name" value="Acyl-ACP_TE_C"/>
</dbReference>
<dbReference type="PANTHER" id="PTHR31727:SF6">
    <property type="entry name" value="OLEOYL-ACYL CARRIER PROTEIN THIOESTERASE 1, CHLOROPLASTIC"/>
    <property type="match status" value="1"/>
</dbReference>
<evidence type="ECO:0000313" key="12">
    <source>
        <dbReference type="Proteomes" id="UP000518255"/>
    </source>
</evidence>
<dbReference type="Proteomes" id="UP000544052">
    <property type="component" value="Unassembled WGS sequence"/>
</dbReference>
<accession>A0A7W3YCC1</accession>
<dbReference type="GO" id="GO:0000036">
    <property type="term" value="F:acyl carrier activity"/>
    <property type="evidence" value="ECO:0007669"/>
    <property type="project" value="TreeGrafter"/>
</dbReference>
<dbReference type="InterPro" id="IPR029069">
    <property type="entry name" value="HotDog_dom_sf"/>
</dbReference>
<evidence type="ECO:0000259" key="9">
    <source>
        <dbReference type="Pfam" id="PF20791"/>
    </source>
</evidence>
<organism evidence="11 12">
    <name type="scientific">Limosilactobacillus fastidiosus</name>
    <dbReference type="NCBI Taxonomy" id="2759855"/>
    <lineage>
        <taxon>Bacteria</taxon>
        <taxon>Bacillati</taxon>
        <taxon>Bacillota</taxon>
        <taxon>Bacilli</taxon>
        <taxon>Lactobacillales</taxon>
        <taxon>Lactobacillaceae</taxon>
        <taxon>Limosilactobacillus</taxon>
    </lineage>
</organism>